<dbReference type="RefSeq" id="WP_311580700.1">
    <property type="nucleotide sequence ID" value="NZ_JAVRIF010000004.1"/>
</dbReference>
<dbReference type="InterPro" id="IPR019734">
    <property type="entry name" value="TPR_rpt"/>
</dbReference>
<dbReference type="Proteomes" id="UP001266357">
    <property type="component" value="Unassembled WGS sequence"/>
</dbReference>
<dbReference type="PROSITE" id="PS51257">
    <property type="entry name" value="PROKAR_LIPOPROTEIN"/>
    <property type="match status" value="1"/>
</dbReference>
<organism evidence="2 3">
    <name type="scientific">Thalassotalea castellviae</name>
    <dbReference type="NCBI Taxonomy" id="3075612"/>
    <lineage>
        <taxon>Bacteria</taxon>
        <taxon>Pseudomonadati</taxon>
        <taxon>Pseudomonadota</taxon>
        <taxon>Gammaproteobacteria</taxon>
        <taxon>Alteromonadales</taxon>
        <taxon>Colwelliaceae</taxon>
        <taxon>Thalassotalea</taxon>
    </lineage>
</organism>
<dbReference type="Gene3D" id="1.25.40.10">
    <property type="entry name" value="Tetratricopeptide repeat domain"/>
    <property type="match status" value="4"/>
</dbReference>
<keyword evidence="3" id="KW-1185">Reference proteome</keyword>
<feature type="repeat" description="TPR" evidence="1">
    <location>
        <begin position="838"/>
        <end position="871"/>
    </location>
</feature>
<dbReference type="InterPro" id="IPR014266">
    <property type="entry name" value="PEP-CTERM_TPR_PrsT"/>
</dbReference>
<dbReference type="PANTHER" id="PTHR12558:SF44">
    <property type="entry name" value="TETRATRICOPEPTIDE REPEAT-CONTAINING PROTEIN"/>
    <property type="match status" value="1"/>
</dbReference>
<reference evidence="2 3" key="1">
    <citation type="submission" date="2023-09" db="EMBL/GenBank/DDBJ databases">
        <authorList>
            <person name="Rey-Velasco X."/>
        </authorList>
    </citation>
    <scope>NUCLEOTIDE SEQUENCE [LARGE SCALE GENOMIC DNA]</scope>
    <source>
        <strain evidence="2 3">W431</strain>
    </source>
</reference>
<evidence type="ECO:0000313" key="2">
    <source>
        <dbReference type="EMBL" id="MDT0603797.1"/>
    </source>
</evidence>
<evidence type="ECO:0000256" key="1">
    <source>
        <dbReference type="PROSITE-ProRule" id="PRU00339"/>
    </source>
</evidence>
<gene>
    <name evidence="2" type="primary">prsT</name>
    <name evidence="2" type="ORF">RM573_09340</name>
</gene>
<sequence>MRIFTAGLLIVLTFSCSSPEDPAELIVTAKSKILSGNSNTAIILLKNAIKLDPKSAEARFLLGQIYFKNNDFLSAEKEFNRAVTYGFNSPELTILMAKILLAKGNNLEVVKLLENNEYDNEDNIIRSNFILGKALLNLDQAEKSKIVFKQSLDINKEHPLSILGEIILDAHDNAEDTALTKLDSLLNISPELSEAWLLKGVLLSKQKSYLASAKAYEEYHKLNTNNFAIRTLIADNYLKANAYQLAESHLQALLQINDNHPTVNILLSQVKYITGDYKEAKILAEKALNVTKNGLAQMIYGLSSFKLKNYEQAYYQLNAIADDLPKTHDVQKVLAVLQVKLGYLDEVAGTIDDINNLSPADSSFFASVGIEYANKGDTESAISMFNKANSLAPNDPSILTQLAAIKLLNHDEVGGKNALSKAIELVSDFEAANIALAKLHLKNNDIAKAVNVAETWLAKSPSDITAMLLRGHIAMKENAPNIAKRFFNDVYKIEPMNQTALFNLAVVSREMGDYKQSNNYLDELFTINLEIPKAYRLAINNAMKLNNAESLEVKLNNIILKNPDAFWPRIILARRLNIQKNINSALDILNGVNNIANAPHEYFLTYVNLLIENGKKSELKALYEKWQLAQPENPRAYLTYVSILENEKAYEQALNVVKIGLSKDALKTNFQLQAYEAYYLIMTNQLEVASQKVNRLKAIKPNHPYLLRIQGQLELALNNFNDAAKYLNRSYLSNQKVSTGLLLVSAYKENNNSELAITFLTNELAKNENLDVYRRLLAELYIEKSPNLAIENYLKLIEKNPEDVISMNNLAWVYLKNQKVNLAEKYIKKATLYAPNHPLILDTYGIVLIKQLKIDKAIETLEKANKMMPKNVEIMKHLSEAYSLNGQKDLASALTNDS</sequence>
<dbReference type="NCBIfam" id="TIGR02917">
    <property type="entry name" value="PEP_TPR_lipo"/>
    <property type="match status" value="1"/>
</dbReference>
<comment type="caution">
    <text evidence="2">The sequence shown here is derived from an EMBL/GenBank/DDBJ whole genome shotgun (WGS) entry which is preliminary data.</text>
</comment>
<dbReference type="Pfam" id="PF14559">
    <property type="entry name" value="TPR_19"/>
    <property type="match status" value="1"/>
</dbReference>
<dbReference type="Pfam" id="PF13431">
    <property type="entry name" value="TPR_17"/>
    <property type="match status" value="1"/>
</dbReference>
<dbReference type="PROSITE" id="PS50005">
    <property type="entry name" value="TPR"/>
    <property type="match status" value="3"/>
</dbReference>
<name>A0ABU3A2L7_9GAMM</name>
<accession>A0ABU3A2L7</accession>
<feature type="repeat" description="TPR" evidence="1">
    <location>
        <begin position="362"/>
        <end position="395"/>
    </location>
</feature>
<dbReference type="SMART" id="SM00028">
    <property type="entry name" value="TPR"/>
    <property type="match status" value="14"/>
</dbReference>
<protein>
    <submittedName>
        <fullName evidence="2">PEP-CTERM system TPR-repeat protein PrsT</fullName>
    </submittedName>
</protein>
<dbReference type="PANTHER" id="PTHR12558">
    <property type="entry name" value="CELL DIVISION CYCLE 16,23,27"/>
    <property type="match status" value="1"/>
</dbReference>
<dbReference type="Pfam" id="PF13181">
    <property type="entry name" value="TPR_8"/>
    <property type="match status" value="2"/>
</dbReference>
<proteinExistence type="predicted"/>
<keyword evidence="1" id="KW-0802">TPR repeat</keyword>
<feature type="repeat" description="TPR" evidence="1">
    <location>
        <begin position="56"/>
        <end position="89"/>
    </location>
</feature>
<dbReference type="InterPro" id="IPR011990">
    <property type="entry name" value="TPR-like_helical_dom_sf"/>
</dbReference>
<dbReference type="EMBL" id="JAVRIF010000004">
    <property type="protein sequence ID" value="MDT0603797.1"/>
    <property type="molecule type" value="Genomic_DNA"/>
</dbReference>
<dbReference type="SUPFAM" id="SSF48452">
    <property type="entry name" value="TPR-like"/>
    <property type="match status" value="5"/>
</dbReference>
<evidence type="ECO:0000313" key="3">
    <source>
        <dbReference type="Proteomes" id="UP001266357"/>
    </source>
</evidence>